<evidence type="ECO:0000313" key="3">
    <source>
        <dbReference type="WBParaSite" id="SBAD_0000051501-mRNA-1"/>
    </source>
</evidence>
<gene>
    <name evidence="1" type="ORF">SBAD_LOCUS493</name>
</gene>
<dbReference type="EMBL" id="UZAM01001377">
    <property type="protein sequence ID" value="VDO84209.1"/>
    <property type="molecule type" value="Genomic_DNA"/>
</dbReference>
<sequence length="247" mass="27405">MYNRFSPVRDVVVFPIARLAALRTGFRRRRLQAGTGTLRDSSVPRSLPLARFYVPSCSSAAAFGLAVGVRPSVPLLTFLPPRTVRPFLLVLVPTRDFHFASPFCFHPGSPAVHPSLDKTPTKQILHFGPSLKAEKSEVIVNVQKCTNASGRCIAFSRLLVQRPGVCGPRSGIGRTAVLFCIDLFPNFTRHAAAVPLPRRSVFVPSVWLFLQIFLHLHLHLPSPLLFSARGGRRIRRSFQHSQISARV</sequence>
<dbReference type="AlphaFoldDB" id="A0A183IA49"/>
<name>A0A183IA49_9BILA</name>
<evidence type="ECO:0000313" key="1">
    <source>
        <dbReference type="EMBL" id="VDO84209.1"/>
    </source>
</evidence>
<organism evidence="3">
    <name type="scientific">Soboliphyme baturini</name>
    <dbReference type="NCBI Taxonomy" id="241478"/>
    <lineage>
        <taxon>Eukaryota</taxon>
        <taxon>Metazoa</taxon>
        <taxon>Ecdysozoa</taxon>
        <taxon>Nematoda</taxon>
        <taxon>Enoplea</taxon>
        <taxon>Dorylaimia</taxon>
        <taxon>Dioctophymatida</taxon>
        <taxon>Dioctophymatoidea</taxon>
        <taxon>Soboliphymatidae</taxon>
        <taxon>Soboliphyme</taxon>
    </lineage>
</organism>
<dbReference type="WBParaSite" id="SBAD_0000051501-mRNA-1">
    <property type="protein sequence ID" value="SBAD_0000051501-mRNA-1"/>
    <property type="gene ID" value="SBAD_0000051501"/>
</dbReference>
<proteinExistence type="predicted"/>
<keyword evidence="2" id="KW-1185">Reference proteome</keyword>
<reference evidence="3" key="1">
    <citation type="submission" date="2016-06" db="UniProtKB">
        <authorList>
            <consortium name="WormBaseParasite"/>
        </authorList>
    </citation>
    <scope>IDENTIFICATION</scope>
</reference>
<reference evidence="1 2" key="2">
    <citation type="submission" date="2018-11" db="EMBL/GenBank/DDBJ databases">
        <authorList>
            <consortium name="Pathogen Informatics"/>
        </authorList>
    </citation>
    <scope>NUCLEOTIDE SEQUENCE [LARGE SCALE GENOMIC DNA]</scope>
</reference>
<protein>
    <submittedName>
        <fullName evidence="3">Transmembrane protein</fullName>
    </submittedName>
</protein>
<dbReference type="Proteomes" id="UP000270296">
    <property type="component" value="Unassembled WGS sequence"/>
</dbReference>
<accession>A0A183IA49</accession>
<evidence type="ECO:0000313" key="2">
    <source>
        <dbReference type="Proteomes" id="UP000270296"/>
    </source>
</evidence>